<protein>
    <submittedName>
        <fullName evidence="3">Phosphate-selective porin O and P</fullName>
    </submittedName>
</protein>
<feature type="chain" id="PRO_5022210961" evidence="2">
    <location>
        <begin position="30"/>
        <end position="553"/>
    </location>
</feature>
<evidence type="ECO:0000256" key="1">
    <source>
        <dbReference type="SAM" id="MobiDB-lite"/>
    </source>
</evidence>
<proteinExistence type="predicted"/>
<accession>A0A517M4P5</accession>
<feature type="compositionally biased region" description="Low complexity" evidence="1">
    <location>
        <begin position="347"/>
        <end position="356"/>
    </location>
</feature>
<feature type="compositionally biased region" description="Basic and acidic residues" evidence="1">
    <location>
        <begin position="87"/>
        <end position="108"/>
    </location>
</feature>
<dbReference type="AlphaFoldDB" id="A0A517M4P5"/>
<evidence type="ECO:0000256" key="2">
    <source>
        <dbReference type="SAM" id="SignalP"/>
    </source>
</evidence>
<dbReference type="KEGG" id="ruv:EC9_40430"/>
<gene>
    <name evidence="3" type="ORF">EC9_40430</name>
</gene>
<keyword evidence="4" id="KW-1185">Reference proteome</keyword>
<feature type="region of interest" description="Disordered" evidence="1">
    <location>
        <begin position="344"/>
        <end position="366"/>
    </location>
</feature>
<feature type="region of interest" description="Disordered" evidence="1">
    <location>
        <begin position="70"/>
        <end position="108"/>
    </location>
</feature>
<feature type="signal peptide" evidence="2">
    <location>
        <begin position="1"/>
        <end position="29"/>
    </location>
</feature>
<name>A0A517M4P5_9BACT</name>
<dbReference type="Proteomes" id="UP000319557">
    <property type="component" value="Chromosome"/>
</dbReference>
<organism evidence="3 4">
    <name type="scientific">Rosistilla ulvae</name>
    <dbReference type="NCBI Taxonomy" id="1930277"/>
    <lineage>
        <taxon>Bacteria</taxon>
        <taxon>Pseudomonadati</taxon>
        <taxon>Planctomycetota</taxon>
        <taxon>Planctomycetia</taxon>
        <taxon>Pirellulales</taxon>
        <taxon>Pirellulaceae</taxon>
        <taxon>Rosistilla</taxon>
    </lineage>
</organism>
<dbReference type="OrthoDB" id="9807854at2"/>
<evidence type="ECO:0000313" key="3">
    <source>
        <dbReference type="EMBL" id="QDS89842.1"/>
    </source>
</evidence>
<reference evidence="3 4" key="1">
    <citation type="submission" date="2019-02" db="EMBL/GenBank/DDBJ databases">
        <title>Deep-cultivation of Planctomycetes and their phenomic and genomic characterization uncovers novel biology.</title>
        <authorList>
            <person name="Wiegand S."/>
            <person name="Jogler M."/>
            <person name="Boedeker C."/>
            <person name="Pinto D."/>
            <person name="Vollmers J."/>
            <person name="Rivas-Marin E."/>
            <person name="Kohn T."/>
            <person name="Peeters S.H."/>
            <person name="Heuer A."/>
            <person name="Rast P."/>
            <person name="Oberbeckmann S."/>
            <person name="Bunk B."/>
            <person name="Jeske O."/>
            <person name="Meyerdierks A."/>
            <person name="Storesund J.E."/>
            <person name="Kallscheuer N."/>
            <person name="Luecker S."/>
            <person name="Lage O.M."/>
            <person name="Pohl T."/>
            <person name="Merkel B.J."/>
            <person name="Hornburger P."/>
            <person name="Mueller R.-W."/>
            <person name="Bruemmer F."/>
            <person name="Labrenz M."/>
            <person name="Spormann A.M."/>
            <person name="Op den Camp H."/>
            <person name="Overmann J."/>
            <person name="Amann R."/>
            <person name="Jetten M.S.M."/>
            <person name="Mascher T."/>
            <person name="Medema M.H."/>
            <person name="Devos D.P."/>
            <person name="Kaster A.-K."/>
            <person name="Ovreas L."/>
            <person name="Rohde M."/>
            <person name="Galperin M.Y."/>
            <person name="Jogler C."/>
        </authorList>
    </citation>
    <scope>NUCLEOTIDE SEQUENCE [LARGE SCALE GENOMIC DNA]</scope>
    <source>
        <strain evidence="3 4">EC9</strain>
    </source>
</reference>
<dbReference type="SUPFAM" id="SSF56935">
    <property type="entry name" value="Porins"/>
    <property type="match status" value="1"/>
</dbReference>
<keyword evidence="2" id="KW-0732">Signal</keyword>
<dbReference type="InterPro" id="IPR010870">
    <property type="entry name" value="Porin_O/P"/>
</dbReference>
<dbReference type="Gene3D" id="2.40.160.10">
    <property type="entry name" value="Porin"/>
    <property type="match status" value="1"/>
</dbReference>
<evidence type="ECO:0000313" key="4">
    <source>
        <dbReference type="Proteomes" id="UP000319557"/>
    </source>
</evidence>
<dbReference type="RefSeq" id="WP_145347785.1">
    <property type="nucleotide sequence ID" value="NZ_CP036261.1"/>
</dbReference>
<dbReference type="Pfam" id="PF07396">
    <property type="entry name" value="Porin_O_P"/>
    <property type="match status" value="1"/>
</dbReference>
<dbReference type="InterPro" id="IPR023614">
    <property type="entry name" value="Porin_dom_sf"/>
</dbReference>
<sequence precursor="true">MFKTQKRRWLRRLLGLAVVCQFGASIGYAQFPSEDAGLEAAAFSPILLGKSDDASVAPVAYNEPVSALHWATPGDATAGDDLGDSVKTADESTDKSDNAGQEKDSRDELIEDLTKRLDDMEESWGQYQGKITKEAEAKKKKSSYKMGGRLHMDYWNFMDNSPGIGYFEHDDPTNANYGTDPEDRFLFRRLRLEIQGEVPENMVFRIQMDFNNPSTPEYKDAYIGWTNLPYNQTLLLGNQKRPMGLDHLNSSRHNVFMERPFAVEAFNEDARRIGLAMYGHNDAESTFWAYGLYSLENTSTTGRIIGDSMQMGGYGRVGGSPWYDEVSGGRGYWHLAMSGAVAKPDGDASSADSNSNEARFRTRPEARSDSRWLNTGRIVGADWFETIGLESMLNIGSLQITSEYLFNWVQRDDQIAGSGPDTHFHGGYIFASYFLTGEHIPYKRTHGTIDRVRPFENFFLVDRFCGNRGRKMGMGALALALRYDYIDLTDGDIQGGVGHSVTGGLNWYWTAYSKLQTNLIYGEIDNHSPVGPTGTEYTSGDYAILGMRFMLDF</sequence>
<dbReference type="EMBL" id="CP036261">
    <property type="protein sequence ID" value="QDS89842.1"/>
    <property type="molecule type" value="Genomic_DNA"/>
</dbReference>